<dbReference type="Proteomes" id="UP000823201">
    <property type="component" value="Unassembled WGS sequence"/>
</dbReference>
<sequence length="214" mass="23977">MGKMDEPIIVVKRAALFGADQKLTFQGTLQAVEKVQIIEQNLASSWQVMRRGDAEENPAYKQPITYAIIQRGNHFFSYKRLGGGAESRLHGKLSIGVGGHMNAVDEASDFQQILENNLKREISEELLIEQSGEKLSTRTVGYINDDKTEVGRVHIGILVLIQLPQQATVTVKEKDKLEGQWLTLSELKSESVFTHLESWSAYAAETLHEAELNR</sequence>
<gene>
    <name evidence="1" type="ORF">JOC27_000157</name>
</gene>
<proteinExistence type="predicted"/>
<dbReference type="EMBL" id="JAFBEV010000001">
    <property type="protein sequence ID" value="MBM7656721.1"/>
    <property type="molecule type" value="Genomic_DNA"/>
</dbReference>
<organism evidence="1 2">
    <name type="scientific">Sporolactobacillus spathodeae</name>
    <dbReference type="NCBI Taxonomy" id="1465502"/>
    <lineage>
        <taxon>Bacteria</taxon>
        <taxon>Bacillati</taxon>
        <taxon>Bacillota</taxon>
        <taxon>Bacilli</taxon>
        <taxon>Bacillales</taxon>
        <taxon>Sporolactobacillaceae</taxon>
        <taxon>Sporolactobacillus</taxon>
    </lineage>
</organism>
<protein>
    <submittedName>
        <fullName evidence="1">NUDIX family phosphoesterase</fullName>
    </submittedName>
</protein>
<reference evidence="1 2" key="1">
    <citation type="submission" date="2021-01" db="EMBL/GenBank/DDBJ databases">
        <title>Genomic Encyclopedia of Type Strains, Phase IV (KMG-IV): sequencing the most valuable type-strain genomes for metagenomic binning, comparative biology and taxonomic classification.</title>
        <authorList>
            <person name="Goeker M."/>
        </authorList>
    </citation>
    <scope>NUCLEOTIDE SEQUENCE [LARGE SCALE GENOMIC DNA]</scope>
    <source>
        <strain evidence="1 2">DSM 100968</strain>
    </source>
</reference>
<dbReference type="Gene3D" id="3.90.79.10">
    <property type="entry name" value="Nucleoside Triphosphate Pyrophosphohydrolase"/>
    <property type="match status" value="1"/>
</dbReference>
<evidence type="ECO:0000313" key="2">
    <source>
        <dbReference type="Proteomes" id="UP000823201"/>
    </source>
</evidence>
<comment type="caution">
    <text evidence="1">The sequence shown here is derived from an EMBL/GenBank/DDBJ whole genome shotgun (WGS) entry which is preliminary data.</text>
</comment>
<accession>A0ABS2Q4M5</accession>
<evidence type="ECO:0000313" key="1">
    <source>
        <dbReference type="EMBL" id="MBM7656721.1"/>
    </source>
</evidence>
<name>A0ABS2Q4M5_9BACL</name>
<keyword evidence="2" id="KW-1185">Reference proteome</keyword>
<dbReference type="RefSeq" id="WP_205005075.1">
    <property type="nucleotide sequence ID" value="NZ_CBCRXA010000001.1"/>
</dbReference>